<comment type="caution">
    <text evidence="3">The sequence shown here is derived from an EMBL/GenBank/DDBJ whole genome shotgun (WGS) entry which is preliminary data.</text>
</comment>
<organism evidence="3 4">
    <name type="scientific">Halorubellus litoreus</name>
    <dbReference type="NCBI Taxonomy" id="755308"/>
    <lineage>
        <taxon>Archaea</taxon>
        <taxon>Methanobacteriati</taxon>
        <taxon>Methanobacteriota</taxon>
        <taxon>Stenosarchaea group</taxon>
        <taxon>Halobacteria</taxon>
        <taxon>Halobacteriales</taxon>
        <taxon>Halorubellaceae</taxon>
        <taxon>Halorubellus</taxon>
    </lineage>
</organism>
<proteinExistence type="predicted"/>
<feature type="transmembrane region" description="Helical" evidence="2">
    <location>
        <begin position="54"/>
        <end position="78"/>
    </location>
</feature>
<name>A0ABD5V7Q2_9EURY</name>
<sequence>MSVLSDRRLRWLSVVLVLSVLAGVSVTVAGAVAVVSAVAGAAAGDVLLVVALRAALPFLLGLATLTVVGAGALGWLLVRALRLAELPRSERLERVARAVERLVPWLVEGKVSRRVAPTVDDRREAVAHRYAAGELTEDELERELERVLADEESATEWSMADGDDAFDRAFRADLARGKTNTDDVYEVAGGDPDVLEGAGGDHDAEVGAHDRAGVDVDHDRR</sequence>
<evidence type="ECO:0000313" key="3">
    <source>
        <dbReference type="EMBL" id="MFC6951300.1"/>
    </source>
</evidence>
<feature type="region of interest" description="Disordered" evidence="1">
    <location>
        <begin position="183"/>
        <end position="221"/>
    </location>
</feature>
<keyword evidence="4" id="KW-1185">Reference proteome</keyword>
<keyword evidence="2" id="KW-0472">Membrane</keyword>
<protein>
    <recommendedName>
        <fullName evidence="5">Short C-terminal domain-containing protein</fullName>
    </recommendedName>
</protein>
<evidence type="ECO:0000256" key="1">
    <source>
        <dbReference type="SAM" id="MobiDB-lite"/>
    </source>
</evidence>
<keyword evidence="2" id="KW-0812">Transmembrane</keyword>
<accession>A0ABD5V7Q2</accession>
<feature type="transmembrane region" description="Helical" evidence="2">
    <location>
        <begin position="12"/>
        <end position="42"/>
    </location>
</feature>
<evidence type="ECO:0000256" key="2">
    <source>
        <dbReference type="SAM" id="Phobius"/>
    </source>
</evidence>
<dbReference type="AlphaFoldDB" id="A0ABD5V7Q2"/>
<dbReference type="EMBL" id="JBHSXN010000001">
    <property type="protein sequence ID" value="MFC6951300.1"/>
    <property type="molecule type" value="Genomic_DNA"/>
</dbReference>
<feature type="compositionally biased region" description="Basic and acidic residues" evidence="1">
    <location>
        <begin position="199"/>
        <end position="221"/>
    </location>
</feature>
<dbReference type="Proteomes" id="UP001596395">
    <property type="component" value="Unassembled WGS sequence"/>
</dbReference>
<gene>
    <name evidence="3" type="ORF">ACFQGB_00360</name>
</gene>
<evidence type="ECO:0000313" key="4">
    <source>
        <dbReference type="Proteomes" id="UP001596395"/>
    </source>
</evidence>
<keyword evidence="2" id="KW-1133">Transmembrane helix</keyword>
<dbReference type="RefSeq" id="WP_336348338.1">
    <property type="nucleotide sequence ID" value="NZ_JAZAQL010000001.1"/>
</dbReference>
<evidence type="ECO:0008006" key="5">
    <source>
        <dbReference type="Google" id="ProtNLM"/>
    </source>
</evidence>
<reference evidence="3 4" key="1">
    <citation type="journal article" date="2019" name="Int. J. Syst. Evol. Microbiol.">
        <title>The Global Catalogue of Microorganisms (GCM) 10K type strain sequencing project: providing services to taxonomists for standard genome sequencing and annotation.</title>
        <authorList>
            <consortium name="The Broad Institute Genomics Platform"/>
            <consortium name="The Broad Institute Genome Sequencing Center for Infectious Disease"/>
            <person name="Wu L."/>
            <person name="Ma J."/>
        </authorList>
    </citation>
    <scope>NUCLEOTIDE SEQUENCE [LARGE SCALE GENOMIC DNA]</scope>
    <source>
        <strain evidence="3 4">GX26</strain>
    </source>
</reference>